<comment type="caution">
    <text evidence="1">The sequence shown here is derived from an EMBL/GenBank/DDBJ whole genome shotgun (WGS) entry which is preliminary data.</text>
</comment>
<dbReference type="EMBL" id="JAVFWL010000005">
    <property type="protein sequence ID" value="KAK6758029.1"/>
    <property type="molecule type" value="Genomic_DNA"/>
</dbReference>
<gene>
    <name evidence="1" type="primary">Necator_chrV.g20484</name>
    <name evidence="1" type="ORF">RB195_015691</name>
</gene>
<evidence type="ECO:0000313" key="1">
    <source>
        <dbReference type="EMBL" id="KAK6758029.1"/>
    </source>
</evidence>
<keyword evidence="2" id="KW-1185">Reference proteome</keyword>
<name>A0ABR1E5R0_NECAM</name>
<proteinExistence type="predicted"/>
<accession>A0ABR1E5R0</accession>
<reference evidence="1 2" key="1">
    <citation type="submission" date="2023-08" db="EMBL/GenBank/DDBJ databases">
        <title>A Necator americanus chromosomal reference genome.</title>
        <authorList>
            <person name="Ilik V."/>
            <person name="Petrzelkova K.J."/>
            <person name="Pardy F."/>
            <person name="Fuh T."/>
            <person name="Niatou-Singa F.S."/>
            <person name="Gouil Q."/>
            <person name="Baker L."/>
            <person name="Ritchie M.E."/>
            <person name="Jex A.R."/>
            <person name="Gazzola D."/>
            <person name="Li H."/>
            <person name="Toshio Fujiwara R."/>
            <person name="Zhan B."/>
            <person name="Aroian R.V."/>
            <person name="Pafco B."/>
            <person name="Schwarz E.M."/>
        </authorList>
    </citation>
    <scope>NUCLEOTIDE SEQUENCE [LARGE SCALE GENOMIC DNA]</scope>
    <source>
        <strain evidence="1 2">Aroian</strain>
        <tissue evidence="1">Whole animal</tissue>
    </source>
</reference>
<dbReference type="Proteomes" id="UP001303046">
    <property type="component" value="Unassembled WGS sequence"/>
</dbReference>
<organism evidence="1 2">
    <name type="scientific">Necator americanus</name>
    <name type="common">Human hookworm</name>
    <dbReference type="NCBI Taxonomy" id="51031"/>
    <lineage>
        <taxon>Eukaryota</taxon>
        <taxon>Metazoa</taxon>
        <taxon>Ecdysozoa</taxon>
        <taxon>Nematoda</taxon>
        <taxon>Chromadorea</taxon>
        <taxon>Rhabditida</taxon>
        <taxon>Rhabditina</taxon>
        <taxon>Rhabditomorpha</taxon>
        <taxon>Strongyloidea</taxon>
        <taxon>Ancylostomatidae</taxon>
        <taxon>Bunostominae</taxon>
        <taxon>Necator</taxon>
    </lineage>
</organism>
<protein>
    <submittedName>
        <fullName evidence="1">Uncharacterized protein</fullName>
    </submittedName>
</protein>
<sequence>MTVAGSSLSSIAIENIKKNTSSSVSSMMFQHWMPADMGFFRTVNGNQANLRKTILFDQSLVADPNHQRSEATSAFIDTLPYHHEGNGDLGNTANSDGEA</sequence>
<evidence type="ECO:0000313" key="2">
    <source>
        <dbReference type="Proteomes" id="UP001303046"/>
    </source>
</evidence>